<evidence type="ECO:0000313" key="2">
    <source>
        <dbReference type="Proteomes" id="UP001203665"/>
    </source>
</evidence>
<evidence type="ECO:0008006" key="3">
    <source>
        <dbReference type="Google" id="ProtNLM"/>
    </source>
</evidence>
<reference evidence="1" key="1">
    <citation type="submission" date="2022-06" db="EMBL/GenBank/DDBJ databases">
        <title>Alkalicoccobacillus porphyridii sp. nov., isolated from a marine red alga, Porphyridium purpureum and reclassification of Shouchella plakortidis and Shouchella gibsonii as Alkalicoccobacillus plakortidis comb. nov. and Alkalicoccobacillus gibsonii comb. nov.</title>
        <authorList>
            <person name="Kim K.H."/>
            <person name="Lee J.K."/>
            <person name="Han D.M."/>
            <person name="Baek J.H."/>
            <person name="Jeon C.O."/>
        </authorList>
    </citation>
    <scope>NUCLEOTIDE SEQUENCE</scope>
    <source>
        <strain evidence="1">DSM 19153</strain>
    </source>
</reference>
<name>A0ABT0XGZ5_9BACI</name>
<sequence>MEQYLLMQDSNSPCLVIVDTVNGRYAVRNADTTGLTFSNGEEALAWIQQNWHSNLFVNPEEYSHLIQAIQQELISS</sequence>
<dbReference type="EMBL" id="JAMQJY010000001">
    <property type="protein sequence ID" value="MCM2674593.1"/>
    <property type="molecule type" value="Genomic_DNA"/>
</dbReference>
<organism evidence="1 2">
    <name type="scientific">Alkalicoccobacillus plakortidis</name>
    <dbReference type="NCBI Taxonomy" id="444060"/>
    <lineage>
        <taxon>Bacteria</taxon>
        <taxon>Bacillati</taxon>
        <taxon>Bacillota</taxon>
        <taxon>Bacilli</taxon>
        <taxon>Bacillales</taxon>
        <taxon>Bacillaceae</taxon>
        <taxon>Alkalicoccobacillus</taxon>
    </lineage>
</organism>
<dbReference type="RefSeq" id="WP_251604522.1">
    <property type="nucleotide sequence ID" value="NZ_JAMQJY010000001.1"/>
</dbReference>
<dbReference type="Proteomes" id="UP001203665">
    <property type="component" value="Unassembled WGS sequence"/>
</dbReference>
<accession>A0ABT0XGZ5</accession>
<evidence type="ECO:0000313" key="1">
    <source>
        <dbReference type="EMBL" id="MCM2674593.1"/>
    </source>
</evidence>
<keyword evidence="2" id="KW-1185">Reference proteome</keyword>
<protein>
    <recommendedName>
        <fullName evidence="3">DUF3055 family protein</fullName>
    </recommendedName>
</protein>
<comment type="caution">
    <text evidence="1">The sequence shown here is derived from an EMBL/GenBank/DDBJ whole genome shotgun (WGS) entry which is preliminary data.</text>
</comment>
<proteinExistence type="predicted"/>
<gene>
    <name evidence="1" type="ORF">NDM98_03095</name>
</gene>